<organism evidence="2 3">
    <name type="scientific">Protopolystoma xenopodis</name>
    <dbReference type="NCBI Taxonomy" id="117903"/>
    <lineage>
        <taxon>Eukaryota</taxon>
        <taxon>Metazoa</taxon>
        <taxon>Spiralia</taxon>
        <taxon>Lophotrochozoa</taxon>
        <taxon>Platyhelminthes</taxon>
        <taxon>Monogenea</taxon>
        <taxon>Polyopisthocotylea</taxon>
        <taxon>Polystomatidea</taxon>
        <taxon>Polystomatidae</taxon>
        <taxon>Protopolystoma</taxon>
    </lineage>
</organism>
<comment type="caution">
    <text evidence="2">The sequence shown here is derived from an EMBL/GenBank/DDBJ whole genome shotgun (WGS) entry which is preliminary data.</text>
</comment>
<feature type="region of interest" description="Disordered" evidence="1">
    <location>
        <begin position="1"/>
        <end position="24"/>
    </location>
</feature>
<name>A0A3S5A2B9_9PLAT</name>
<sequence>MERLTDDAGETSGNEPRPQSDLGHNHAYNGFWTSAFGILPNRLLSCLGKHSTGPKGLSSGDCLSLTISSDGALLASTCPLGANVCFWSIDHLSELARCLDGLLKLPKRRRLEDFNDVEDTDDSDEDNEGKEDDKIEDAEENFNDLTDGSKEVSSINADDESNSFTDGDSSTNEDSDGSPNSSPYQPPKTSDRANILALLAPSRKAKSQLVPDRQTLRLRSQFMADLINPPESFIPPAFCHNNDYIADMPQSHDNDH</sequence>
<feature type="region of interest" description="Disordered" evidence="1">
    <location>
        <begin position="116"/>
        <end position="190"/>
    </location>
</feature>
<proteinExistence type="predicted"/>
<dbReference type="AlphaFoldDB" id="A0A3S5A2B9"/>
<accession>A0A3S5A2B9</accession>
<dbReference type="EMBL" id="CAAALY010007849">
    <property type="protein sequence ID" value="VEL10026.1"/>
    <property type="molecule type" value="Genomic_DNA"/>
</dbReference>
<keyword evidence="3" id="KW-1185">Reference proteome</keyword>
<gene>
    <name evidence="2" type="ORF">PXEA_LOCUS3466</name>
</gene>
<evidence type="ECO:0000256" key="1">
    <source>
        <dbReference type="SAM" id="MobiDB-lite"/>
    </source>
</evidence>
<protein>
    <submittedName>
        <fullName evidence="2">Uncharacterized protein</fullName>
    </submittedName>
</protein>
<dbReference type="OrthoDB" id="2288928at2759"/>
<feature type="compositionally biased region" description="Polar residues" evidence="1">
    <location>
        <begin position="143"/>
        <end position="170"/>
    </location>
</feature>
<evidence type="ECO:0000313" key="3">
    <source>
        <dbReference type="Proteomes" id="UP000784294"/>
    </source>
</evidence>
<reference evidence="2" key="1">
    <citation type="submission" date="2018-11" db="EMBL/GenBank/DDBJ databases">
        <authorList>
            <consortium name="Pathogen Informatics"/>
        </authorList>
    </citation>
    <scope>NUCLEOTIDE SEQUENCE</scope>
</reference>
<dbReference type="Proteomes" id="UP000784294">
    <property type="component" value="Unassembled WGS sequence"/>
</dbReference>
<evidence type="ECO:0000313" key="2">
    <source>
        <dbReference type="EMBL" id="VEL10026.1"/>
    </source>
</evidence>
<feature type="compositionally biased region" description="Acidic residues" evidence="1">
    <location>
        <begin position="116"/>
        <end position="142"/>
    </location>
</feature>